<accession>A0A6J4IAV7</accession>
<reference evidence="2" key="1">
    <citation type="submission" date="2020-02" db="EMBL/GenBank/DDBJ databases">
        <authorList>
            <person name="Meier V. D."/>
        </authorList>
    </citation>
    <scope>NUCLEOTIDE SEQUENCE</scope>
    <source>
        <strain evidence="2">AVDCRST_MAG42</strain>
    </source>
</reference>
<proteinExistence type="predicted"/>
<evidence type="ECO:0000256" key="1">
    <source>
        <dbReference type="SAM" id="MobiDB-lite"/>
    </source>
</evidence>
<evidence type="ECO:0000313" key="2">
    <source>
        <dbReference type="EMBL" id="CAA9245088.1"/>
    </source>
</evidence>
<name>A0A6J4IAV7_9BACT</name>
<feature type="region of interest" description="Disordered" evidence="1">
    <location>
        <begin position="19"/>
        <end position="44"/>
    </location>
</feature>
<organism evidence="2">
    <name type="scientific">uncultured Chthoniobacterales bacterium</name>
    <dbReference type="NCBI Taxonomy" id="1836801"/>
    <lineage>
        <taxon>Bacteria</taxon>
        <taxon>Pseudomonadati</taxon>
        <taxon>Verrucomicrobiota</taxon>
        <taxon>Spartobacteria</taxon>
        <taxon>Chthoniobacterales</taxon>
        <taxon>environmental samples</taxon>
    </lineage>
</organism>
<sequence>ACEPEVLLRRLRREAARLTAANEASAPRYDRVLHPDPVAPARTL</sequence>
<dbReference type="AlphaFoldDB" id="A0A6J4IAV7"/>
<dbReference type="EMBL" id="CADCTA010000071">
    <property type="protein sequence ID" value="CAA9245088.1"/>
    <property type="molecule type" value="Genomic_DNA"/>
</dbReference>
<gene>
    <name evidence="2" type="ORF">AVDCRST_MAG42-1921</name>
</gene>
<protein>
    <submittedName>
        <fullName evidence="2">Uncharacterized protein</fullName>
    </submittedName>
</protein>
<feature type="non-terminal residue" evidence="2">
    <location>
        <position position="44"/>
    </location>
</feature>
<feature type="non-terminal residue" evidence="2">
    <location>
        <position position="1"/>
    </location>
</feature>